<protein>
    <submittedName>
        <fullName evidence="2">Uncharacterized protein</fullName>
    </submittedName>
</protein>
<reference evidence="2" key="1">
    <citation type="journal article" date="2015" name="Nature">
        <title>Complex archaea that bridge the gap between prokaryotes and eukaryotes.</title>
        <authorList>
            <person name="Spang A."/>
            <person name="Saw J.H."/>
            <person name="Jorgensen S.L."/>
            <person name="Zaremba-Niedzwiedzka K."/>
            <person name="Martijn J."/>
            <person name="Lind A.E."/>
            <person name="van Eijk R."/>
            <person name="Schleper C."/>
            <person name="Guy L."/>
            <person name="Ettema T.J."/>
        </authorList>
    </citation>
    <scope>NUCLEOTIDE SEQUENCE</scope>
</reference>
<gene>
    <name evidence="2" type="ORF">LCGC14_1193430</name>
</gene>
<name>A0A0F9LIX9_9ZZZZ</name>
<evidence type="ECO:0000256" key="1">
    <source>
        <dbReference type="SAM" id="MobiDB-lite"/>
    </source>
</evidence>
<accession>A0A0F9LIX9</accession>
<dbReference type="AlphaFoldDB" id="A0A0F9LIX9"/>
<comment type="caution">
    <text evidence="2">The sequence shown here is derived from an EMBL/GenBank/DDBJ whole genome shotgun (WGS) entry which is preliminary data.</text>
</comment>
<evidence type="ECO:0000313" key="2">
    <source>
        <dbReference type="EMBL" id="KKM94914.1"/>
    </source>
</evidence>
<feature type="region of interest" description="Disordered" evidence="1">
    <location>
        <begin position="550"/>
        <end position="594"/>
    </location>
</feature>
<proteinExistence type="predicted"/>
<dbReference type="EMBL" id="LAZR01006076">
    <property type="protein sequence ID" value="KKM94914.1"/>
    <property type="molecule type" value="Genomic_DNA"/>
</dbReference>
<organism evidence="2">
    <name type="scientific">marine sediment metagenome</name>
    <dbReference type="NCBI Taxonomy" id="412755"/>
    <lineage>
        <taxon>unclassified sequences</taxon>
        <taxon>metagenomes</taxon>
        <taxon>ecological metagenomes</taxon>
    </lineage>
</organism>
<sequence length="594" mass="65725">MAKSNNLQLVHDKKKDMRLLFKRMDDDKKLAILDPFEMKNLDGQKTPDVINVTMNEAMVFLDRAKAIMNGANMQRIVFGRDLDDKQATTIENFYEDIYYDVDQRFTNSRYTSLYGFLIEQLLGRGSTVARCLMREDGDEFVPDITGFDSRYFAFENDSTGMMWGAPFTWQTKAQVLRDYGIALRGNARGAVITDFWNDVVNEIYIADTLFTGGSQTLDPEKHPERIFEHGLGYAPFVYTQSGAGLQSFMDDGIIEHQGESVFAPNRGLLPHLNHAASIFLTLTDMSFEGSLALKKEEPGTGDKPKNPFGRRKVIELGINEGFSLIPINDVKNATRLFYNMLVGALQRGALPNIDYGGLSFPLSAVAISKLTASKDAIFIPRLNALAYMYRALSRMIKDQYVKGGYMVELGEEGREREYPASDIDKKFGTEYRFHSVSPEQDIANYAIGQAAMAIGVPRITVFTDVIKFNDPAGQINLAREEKVEAGDFAQTLYAAMHQQIEAGKDVQARMTLQQLLPILRARAAGSTVGLAPQAGGLGAGLDAARQMVPLLGEGTSGGGAPPADGTIAEGEEADNDQQRREETVSRSRETADAR</sequence>
<feature type="compositionally biased region" description="Basic and acidic residues" evidence="1">
    <location>
        <begin position="576"/>
        <end position="594"/>
    </location>
</feature>